<gene>
    <name evidence="1" type="ORF">GII36_04995</name>
</gene>
<dbReference type="EMBL" id="CP045921">
    <property type="protein sequence ID" value="QHN43177.1"/>
    <property type="molecule type" value="Genomic_DNA"/>
</dbReference>
<dbReference type="KEGG" id="mama:GII36_04995"/>
<proteinExistence type="predicted"/>
<reference evidence="1" key="1">
    <citation type="journal article" date="2021" name="Nat. Microbiol.">
        <title>Cocultivation of an ultrasmall environmental parasitic bacterium with lytic ability against bacteria associated with wastewater foams.</title>
        <authorList>
            <person name="Batinovic S."/>
            <person name="Rose J.J.A."/>
            <person name="Ratcliffe J."/>
            <person name="Seviour R.J."/>
            <person name="Petrovski S."/>
        </authorList>
    </citation>
    <scope>NUCLEOTIDE SEQUENCE</scope>
    <source>
        <strain evidence="1">JR1</strain>
    </source>
</reference>
<evidence type="ECO:0000313" key="1">
    <source>
        <dbReference type="EMBL" id="QHN43177.1"/>
    </source>
</evidence>
<organism evidence="1 2">
    <name type="scientific">Candidatus Mycosynbacter amalyticus</name>
    <dbReference type="NCBI Taxonomy" id="2665156"/>
    <lineage>
        <taxon>Bacteria</taxon>
        <taxon>Candidatus Saccharimonadota</taxon>
        <taxon>Candidatus Saccharimonadota incertae sedis</taxon>
        <taxon>Candidatus Mycosynbacter</taxon>
    </lineage>
</organism>
<name>A0A857MUU7_9BACT</name>
<sequence length="442" mass="50146">MNKNLYTARAEYSFAPGRRLDSDVFIAQDGSVDITLTDSALEQIAADATAAREQWDLLYQDTSLNEQERLIARRHMAEITLASCIAEQMLYEEDVSDEIAELQEELYGYYDPELFRAAVSLKRTQLAELTLPPEWQIQRSEVVAKLDAWGADVSSDTLAQPTHATFEMVGDWLQDNFGDIVDEIENDGHESQYDAQQIVEYFQKLIGSTPTLHKSGWRAHVVQRKKSSVTTRATDKQIVVSSQRRSSKDTLQGLMIHEGGHALRSALAEENGDELGQYGTAAYARFEEALMIAFEQCLTGEHTPTRGLEHYLAAGLASTENVPKDEIFKLFFQMSFLKNVAEKKEEPEEKAYATAVSFLRRDFAGMVDVDEGISHRKDIDYFYGLNEAWRFLNYISAHDIVDESLSWVMSAKFNPFVAGEREHVERHSPMPQKLKNLFEEIA</sequence>
<keyword evidence="2" id="KW-1185">Reference proteome</keyword>
<accession>A0A857MUU7</accession>
<dbReference type="Proteomes" id="UP001059824">
    <property type="component" value="Chromosome"/>
</dbReference>
<dbReference type="AlphaFoldDB" id="A0A857MUU7"/>
<evidence type="ECO:0008006" key="3">
    <source>
        <dbReference type="Google" id="ProtNLM"/>
    </source>
</evidence>
<evidence type="ECO:0000313" key="2">
    <source>
        <dbReference type="Proteomes" id="UP001059824"/>
    </source>
</evidence>
<protein>
    <recommendedName>
        <fullName evidence="3">Peptidase M3A/M3B catalytic domain-containing protein</fullName>
    </recommendedName>
</protein>
<dbReference type="RefSeq" id="WP_260763098.1">
    <property type="nucleotide sequence ID" value="NZ_CP045921.1"/>
</dbReference>